<gene>
    <name evidence="8" type="ORF">CDL10_04765</name>
</gene>
<keyword evidence="7" id="KW-0732">Signal</keyword>
<dbReference type="GO" id="GO:0015562">
    <property type="term" value="F:efflux transmembrane transporter activity"/>
    <property type="evidence" value="ECO:0007669"/>
    <property type="project" value="InterPro"/>
</dbReference>
<dbReference type="SUPFAM" id="SSF56954">
    <property type="entry name" value="Outer membrane efflux proteins (OEP)"/>
    <property type="match status" value="1"/>
</dbReference>
<evidence type="ECO:0000256" key="7">
    <source>
        <dbReference type="SAM" id="SignalP"/>
    </source>
</evidence>
<dbReference type="GO" id="GO:0009279">
    <property type="term" value="C:cell outer membrane"/>
    <property type="evidence" value="ECO:0007669"/>
    <property type="project" value="UniProtKB-SubCell"/>
</dbReference>
<evidence type="ECO:0000256" key="4">
    <source>
        <dbReference type="ARBA" id="ARBA00023136"/>
    </source>
</evidence>
<sequence>MKKLILTLISLMAASGMYAQILVSPSLYDAIQQAVMNDVEMQNNHLEIQKMEMKQKGIKQKFLPRLEASAMYAYLNNELTVDVPTQTLPLTGIQLFDGKTTFDNSGQAFVGGLKLNQVIFSGGQITNGAKALKYKNEGTAYLMENQKDEIIKDIIISFDQLALLHEAEKLLDNSEKRLNKETERVEKAISAGLAIPYDRDKIKLAQLELASKRKDVESKKELLVLKLIQATKLDKSTILNTVYQLEPIIVQSELSADNKNEIKALEAFKTANEYAIKKEKGSLLPNIGAFASYQYASVFDLKSDVYLNQINRNAEFRLNELTLHPNFMVGIGMKWSIFEGFERKEKIKEAQLSQQQIDLKLNDAKEKLDLLLAKNQSEYQTATEQMTIHQQRKQIAENNNTLAQKQYANGLMGINNRLEAENDTFKASFDWYEAIAKQREKAIETYQSTGTLTQYLTVK</sequence>
<evidence type="ECO:0000313" key="8">
    <source>
        <dbReference type="EMBL" id="PJR03913.1"/>
    </source>
</evidence>
<dbReference type="EMBL" id="NIPO01000001">
    <property type="protein sequence ID" value="PJR03913.1"/>
    <property type="molecule type" value="Genomic_DNA"/>
</dbReference>
<dbReference type="AlphaFoldDB" id="A0A2M9R568"/>
<keyword evidence="5" id="KW-0998">Cell outer membrane</keyword>
<evidence type="ECO:0000256" key="2">
    <source>
        <dbReference type="ARBA" id="ARBA00022452"/>
    </source>
</evidence>
<proteinExistence type="predicted"/>
<name>A0A2M9R568_9FLAO</name>
<protein>
    <submittedName>
        <fullName evidence="8">Transporter</fullName>
    </submittedName>
</protein>
<accession>A0A2M9R568</accession>
<keyword evidence="2" id="KW-1134">Transmembrane beta strand</keyword>
<keyword evidence="4" id="KW-0472">Membrane</keyword>
<evidence type="ECO:0000256" key="1">
    <source>
        <dbReference type="ARBA" id="ARBA00004442"/>
    </source>
</evidence>
<dbReference type="PANTHER" id="PTHR30026:SF20">
    <property type="entry name" value="OUTER MEMBRANE PROTEIN TOLC"/>
    <property type="match status" value="1"/>
</dbReference>
<dbReference type="GO" id="GO:0015288">
    <property type="term" value="F:porin activity"/>
    <property type="evidence" value="ECO:0007669"/>
    <property type="project" value="TreeGrafter"/>
</dbReference>
<feature type="coiled-coil region" evidence="6">
    <location>
        <begin position="164"/>
        <end position="191"/>
    </location>
</feature>
<keyword evidence="6" id="KW-0175">Coiled coil</keyword>
<comment type="subcellular location">
    <subcellularLocation>
        <location evidence="1">Cell outer membrane</location>
    </subcellularLocation>
</comment>
<dbReference type="Gene3D" id="1.20.1600.10">
    <property type="entry name" value="Outer membrane efflux proteins (OEP)"/>
    <property type="match status" value="1"/>
</dbReference>
<dbReference type="PANTHER" id="PTHR30026">
    <property type="entry name" value="OUTER MEMBRANE PROTEIN TOLC"/>
    <property type="match status" value="1"/>
</dbReference>
<feature type="chain" id="PRO_5014889951" evidence="7">
    <location>
        <begin position="20"/>
        <end position="459"/>
    </location>
</feature>
<feature type="signal peptide" evidence="7">
    <location>
        <begin position="1"/>
        <end position="19"/>
    </location>
</feature>
<comment type="caution">
    <text evidence="8">The sequence shown here is derived from an EMBL/GenBank/DDBJ whole genome shotgun (WGS) entry which is preliminary data.</text>
</comment>
<dbReference type="InterPro" id="IPR051906">
    <property type="entry name" value="TolC-like"/>
</dbReference>
<organism evidence="8 9">
    <name type="scientific">Avrilella dinanensis</name>
    <dbReference type="NCBI Taxonomy" id="2008672"/>
    <lineage>
        <taxon>Bacteria</taxon>
        <taxon>Pseudomonadati</taxon>
        <taxon>Bacteroidota</taxon>
        <taxon>Flavobacteriia</taxon>
        <taxon>Flavobacteriales</taxon>
        <taxon>Flavobacteriaceae</taxon>
        <taxon>Avrilella</taxon>
    </lineage>
</organism>
<dbReference type="RefSeq" id="WP_100677479.1">
    <property type="nucleotide sequence ID" value="NZ_NIPO01000001.1"/>
</dbReference>
<evidence type="ECO:0000313" key="9">
    <source>
        <dbReference type="Proteomes" id="UP000231960"/>
    </source>
</evidence>
<evidence type="ECO:0000256" key="6">
    <source>
        <dbReference type="SAM" id="Coils"/>
    </source>
</evidence>
<dbReference type="GO" id="GO:1990281">
    <property type="term" value="C:efflux pump complex"/>
    <property type="evidence" value="ECO:0007669"/>
    <property type="project" value="TreeGrafter"/>
</dbReference>
<keyword evidence="3" id="KW-0812">Transmembrane</keyword>
<evidence type="ECO:0000256" key="3">
    <source>
        <dbReference type="ARBA" id="ARBA00022692"/>
    </source>
</evidence>
<keyword evidence="9" id="KW-1185">Reference proteome</keyword>
<dbReference type="Proteomes" id="UP000231960">
    <property type="component" value="Unassembled WGS sequence"/>
</dbReference>
<evidence type="ECO:0000256" key="5">
    <source>
        <dbReference type="ARBA" id="ARBA00023237"/>
    </source>
</evidence>
<reference evidence="8 9" key="1">
    <citation type="submission" date="2017-06" db="EMBL/GenBank/DDBJ databases">
        <title>Description of Avrilella dinanensis gen. nov. sp. nov.</title>
        <authorList>
            <person name="Leyer C."/>
            <person name="Sassi M."/>
            <person name="Minet J."/>
            <person name="Kayal S."/>
            <person name="Cattoir V."/>
        </authorList>
    </citation>
    <scope>NUCLEOTIDE SEQUENCE [LARGE SCALE GENOMIC DNA]</scope>
    <source>
        <strain evidence="8 9">UR159</strain>
    </source>
</reference>
<dbReference type="OrthoDB" id="1674454at2"/>
<feature type="coiled-coil region" evidence="6">
    <location>
        <begin position="347"/>
        <end position="399"/>
    </location>
</feature>